<dbReference type="PANTHER" id="PTHR13097:SF7">
    <property type="entry name" value="GENERAL TRANSCRIPTION FACTOR IIE SUBUNIT 1"/>
    <property type="match status" value="1"/>
</dbReference>
<evidence type="ECO:0000256" key="4">
    <source>
        <dbReference type="SAM" id="MobiDB-lite"/>
    </source>
</evidence>
<dbReference type="InterPro" id="IPR002853">
    <property type="entry name" value="TFIIE_asu"/>
</dbReference>
<evidence type="ECO:0000313" key="8">
    <source>
        <dbReference type="Proteomes" id="UP000182444"/>
    </source>
</evidence>
<keyword evidence="2" id="KW-0805">Transcription regulation</keyword>
<dbReference type="InterPro" id="IPR024550">
    <property type="entry name" value="TFIIEa/SarR/Rpc3_HTH_dom"/>
</dbReference>
<dbReference type="EMBL" id="KZ859085">
    <property type="protein sequence ID" value="RDW23431.1"/>
    <property type="molecule type" value="Genomic_DNA"/>
</dbReference>
<keyword evidence="3" id="KW-0804">Transcription</keyword>
<dbReference type="SUPFAM" id="SSF57783">
    <property type="entry name" value="Zinc beta-ribbon"/>
    <property type="match status" value="1"/>
</dbReference>
<dbReference type="KEGG" id="yli:2908225"/>
<dbReference type="GO" id="GO:0006367">
    <property type="term" value="P:transcription initiation at RNA polymerase II promoter"/>
    <property type="evidence" value="ECO:0007669"/>
    <property type="project" value="InterPro"/>
</dbReference>
<reference evidence="7 9" key="2">
    <citation type="submission" date="2018-07" db="EMBL/GenBank/DDBJ databases">
        <title>Draft Genome Assemblies for Five Robust Yarrowia lipolytica Strains Exhibiting High Lipid Production and Pentose Sugar Utilization and Sugar Alcohol Secretion from Undetoxified Lignocellulosic Biomass Hydrolysates.</title>
        <authorList>
            <consortium name="DOE Joint Genome Institute"/>
            <person name="Walker C."/>
            <person name="Ryu S."/>
            <person name="Na H."/>
            <person name="Zane M."/>
            <person name="LaButti K."/>
            <person name="Lipzen A."/>
            <person name="Haridas S."/>
            <person name="Barry K."/>
            <person name="Grigoriev I.V."/>
            <person name="Quarterman J."/>
            <person name="Slininger P."/>
            <person name="Dien B."/>
            <person name="Trinh C.T."/>
        </authorList>
    </citation>
    <scope>NUCLEOTIDE SEQUENCE [LARGE SCALE GENOMIC DNA]</scope>
    <source>
        <strain evidence="7 9">YB392</strain>
    </source>
</reference>
<evidence type="ECO:0000256" key="1">
    <source>
        <dbReference type="ARBA" id="ARBA00008947"/>
    </source>
</evidence>
<dbReference type="InterPro" id="IPR013083">
    <property type="entry name" value="Znf_RING/FYVE/PHD"/>
</dbReference>
<dbReference type="Gene3D" id="3.30.40.10">
    <property type="entry name" value="Zinc/RING finger domain, C3HC4 (zinc finger)"/>
    <property type="match status" value="1"/>
</dbReference>
<dbReference type="AlphaFoldDB" id="A0A1D8NQ23"/>
<dbReference type="VEuPathDB" id="FungiDB:YALI0_F26367g"/>
<dbReference type="Proteomes" id="UP000182444">
    <property type="component" value="Chromosome 1F"/>
</dbReference>
<dbReference type="SMART" id="SM00531">
    <property type="entry name" value="TFIIE"/>
    <property type="match status" value="1"/>
</dbReference>
<dbReference type="Proteomes" id="UP000256601">
    <property type="component" value="Unassembled WGS sequence"/>
</dbReference>
<dbReference type="EMBL" id="CP017558">
    <property type="protein sequence ID" value="AOW07736.1"/>
    <property type="molecule type" value="Genomic_DNA"/>
</dbReference>
<evidence type="ECO:0000313" key="9">
    <source>
        <dbReference type="Proteomes" id="UP000256601"/>
    </source>
</evidence>
<dbReference type="OrthoDB" id="361102at2759"/>
<evidence type="ECO:0000313" key="7">
    <source>
        <dbReference type="EMBL" id="RDW23431.1"/>
    </source>
</evidence>
<dbReference type="RefSeq" id="XP_505904.1">
    <property type="nucleotide sequence ID" value="XM_505904.1"/>
</dbReference>
<reference evidence="6 8" key="1">
    <citation type="journal article" date="2016" name="PLoS ONE">
        <title>Sequence Assembly of Yarrowia lipolytica Strain W29/CLIB89 Shows Transposable Element Diversity.</title>
        <authorList>
            <person name="Magnan C."/>
            <person name="Yu J."/>
            <person name="Chang I."/>
            <person name="Jahn E."/>
            <person name="Kanomata Y."/>
            <person name="Wu J."/>
            <person name="Zeller M."/>
            <person name="Oakes M."/>
            <person name="Baldi P."/>
            <person name="Sandmeyer S."/>
        </authorList>
    </citation>
    <scope>NUCLEOTIDE SEQUENCE [LARGE SCALE GENOMIC DNA]</scope>
    <source>
        <strain evidence="6">CLIB89</strain>
        <strain evidence="8">CLIB89(W29)</strain>
    </source>
</reference>
<dbReference type="GO" id="GO:0005673">
    <property type="term" value="C:transcription factor TFIIE complex"/>
    <property type="evidence" value="ECO:0007669"/>
    <property type="project" value="TreeGrafter"/>
</dbReference>
<dbReference type="eggNOG" id="KOG2593">
    <property type="taxonomic scope" value="Eukaryota"/>
</dbReference>
<dbReference type="InterPro" id="IPR039997">
    <property type="entry name" value="TFE"/>
</dbReference>
<feature type="region of interest" description="Disordered" evidence="4">
    <location>
        <begin position="288"/>
        <end position="382"/>
    </location>
</feature>
<protein>
    <submittedName>
        <fullName evidence="7">TFIIE alpha subunit-domain-containing protein</fullName>
    </submittedName>
</protein>
<dbReference type="Pfam" id="PF02002">
    <property type="entry name" value="TFIIE_alpha"/>
    <property type="match status" value="1"/>
</dbReference>
<name>A0A1D8NQ23_YARLL</name>
<feature type="domain" description="HTH TFE/IIEalpha-type" evidence="5">
    <location>
        <begin position="4"/>
        <end position="98"/>
    </location>
</feature>
<feature type="compositionally biased region" description="Basic and acidic residues" evidence="4">
    <location>
        <begin position="300"/>
        <end position="327"/>
    </location>
</feature>
<evidence type="ECO:0000259" key="5">
    <source>
        <dbReference type="PROSITE" id="PS51344"/>
    </source>
</evidence>
<feature type="region of interest" description="Disordered" evidence="4">
    <location>
        <begin position="213"/>
        <end position="240"/>
    </location>
</feature>
<feature type="compositionally biased region" description="Acidic residues" evidence="4">
    <location>
        <begin position="350"/>
        <end position="382"/>
    </location>
</feature>
<accession>A0A1D8NQ23</accession>
<proteinExistence type="inferred from homology"/>
<dbReference type="PANTHER" id="PTHR13097">
    <property type="entry name" value="TRANSCRIPTION INITIATION FACTOR IIE, ALPHA SUBUNIT"/>
    <property type="match status" value="1"/>
</dbReference>
<evidence type="ECO:0000256" key="2">
    <source>
        <dbReference type="ARBA" id="ARBA00023015"/>
    </source>
</evidence>
<gene>
    <name evidence="7" type="ORF">B0I71DRAFT_135950</name>
    <name evidence="6" type="ORF">YALI1_F33790g</name>
</gene>
<comment type="similarity">
    <text evidence="1">Belongs to the TFIIE alpha subunit family.</text>
</comment>
<evidence type="ECO:0000256" key="3">
    <source>
        <dbReference type="ARBA" id="ARBA00023163"/>
    </source>
</evidence>
<evidence type="ECO:0000313" key="6">
    <source>
        <dbReference type="EMBL" id="AOW07736.1"/>
    </source>
</evidence>
<sequence length="382" mass="43382">MDNIKRLLQYVTRGFYDTKSILVMDALLKHVVLSDEELHQLLSIPAKEIRQICAKLKDDKLLKDHTQREQQENTYGYNKNYQKTYYYIHYTVTIDAIKWKVHSMNKQAEEALGKKSQPQGYVCPLCTKKFTTLEAVTNVQMDGTFTCDVCSTVIVEDTTSDESRVHQDRLEKLMQQIKPIIDELRKIDDIQVAENTFETSLAKAVPAQLEVTAGSTSSIKTAGRGTTSSQTGSNKSSTLTVNLSTGAEDEAAQRDEKAKLAEQNALPAWYMESTVGRQMVMGDTDQEQHGFTEIGNDDDYPQKKDTKEGVKKEEVAPKVKAEDMEPKLEEEEEDALAAYYKQYEAKQRAEDEEEEDEEDDDDDEGDFDDVELAVEEADFDEE</sequence>
<dbReference type="PROSITE" id="PS51344">
    <property type="entry name" value="HTH_TFE_IIE"/>
    <property type="match status" value="1"/>
</dbReference>
<dbReference type="VEuPathDB" id="FungiDB:YALI1_F33790g"/>
<dbReference type="GeneID" id="2908225"/>
<organism evidence="6 8">
    <name type="scientific">Yarrowia lipolytica</name>
    <name type="common">Candida lipolytica</name>
    <dbReference type="NCBI Taxonomy" id="4952"/>
    <lineage>
        <taxon>Eukaryota</taxon>
        <taxon>Fungi</taxon>
        <taxon>Dikarya</taxon>
        <taxon>Ascomycota</taxon>
        <taxon>Saccharomycotina</taxon>
        <taxon>Dipodascomycetes</taxon>
        <taxon>Dipodascales</taxon>
        <taxon>Dipodascales incertae sedis</taxon>
        <taxon>Yarrowia</taxon>
    </lineage>
</organism>
<dbReference type="InterPro" id="IPR017919">
    <property type="entry name" value="TFIIE/TFIIEa_HTH"/>
</dbReference>
<dbReference type="OMA" id="DAIKWKV"/>